<protein>
    <recommendedName>
        <fullName evidence="7">Protein arginine methyltransferase NDUFAF7</fullName>
        <ecNumber evidence="7">2.1.1.320</ecNumber>
    </recommendedName>
</protein>
<dbReference type="InterPro" id="IPR003788">
    <property type="entry name" value="NDUFAF7"/>
</dbReference>
<dbReference type="InterPro" id="IPR029063">
    <property type="entry name" value="SAM-dependent_MTases_sf"/>
</dbReference>
<dbReference type="Proteomes" id="UP001151699">
    <property type="component" value="Unassembled WGS sequence"/>
</dbReference>
<dbReference type="GO" id="GO:0035243">
    <property type="term" value="F:protein-arginine omega-N symmetric methyltransferase activity"/>
    <property type="evidence" value="ECO:0007669"/>
    <property type="project" value="UniProtKB-EC"/>
</dbReference>
<comment type="subcellular location">
    <subcellularLocation>
        <location evidence="1 7">Mitochondrion</location>
    </subcellularLocation>
</comment>
<sequence>MSKQFLSSIFSFNQSFRRFSYKQVKRPSLNQLKDPNEKAANDKRPKPTLNEYLRAKISSIGPLTVAEYMKASLTYCDGGYYMNKDVFGRKGDFITSPEITQIFGELVAIWLLHEWQKVGSPSPLQIVELGPGRGTMMHDVIRVLSRFGLKDLLSVHLVEVSPHLSELQAKRLCQSSEPTKDERYYHMGETSSNIPVLWYKRIEDLPNGFSIVLAHEFFDALPIHKFQKTDGKWREILVDYNVDAKKYEFVVARKETPMLKLFLSHLDLDDEREHLEYSAEGHQILEHLSLRLEQFGGFSLVIDYGHDGTMTDTFRAFKNHEQRDPLMEPGSADLTANVDFKQMRKYVGKNDRMITFGPIKQLDFMKKLGGDVRIERLKESATPDLISQLQSGYDKLIDPNDMGSIYKVFSMFPSVLRKHLSKFPPTGFD</sequence>
<dbReference type="Gene3D" id="3.40.50.12710">
    <property type="match status" value="1"/>
</dbReference>
<keyword evidence="9" id="KW-1185">Reference proteome</keyword>
<evidence type="ECO:0000313" key="8">
    <source>
        <dbReference type="EMBL" id="KAJ6625046.1"/>
    </source>
</evidence>
<evidence type="ECO:0000256" key="2">
    <source>
        <dbReference type="ARBA" id="ARBA00005891"/>
    </source>
</evidence>
<dbReference type="Pfam" id="PF02636">
    <property type="entry name" value="Methyltransf_28"/>
    <property type="match status" value="1"/>
</dbReference>
<evidence type="ECO:0000256" key="3">
    <source>
        <dbReference type="ARBA" id="ARBA00022603"/>
    </source>
</evidence>
<comment type="similarity">
    <text evidence="2 7">Belongs to the NDUFAF7 family.</text>
</comment>
<comment type="function">
    <text evidence="7">Arginine methyltransferase involved in the assembly or stability of mitochondrial NADH:ubiquinone oxidoreductase complex (complex I).</text>
</comment>
<proteinExistence type="inferred from homology"/>
<dbReference type="EC" id="2.1.1.320" evidence="7"/>
<dbReference type="InterPro" id="IPR038375">
    <property type="entry name" value="NDUFAF7_sf"/>
</dbReference>
<dbReference type="GO" id="GO:0032259">
    <property type="term" value="P:methylation"/>
    <property type="evidence" value="ECO:0007669"/>
    <property type="project" value="UniProtKB-KW"/>
</dbReference>
<dbReference type="GO" id="GO:0032981">
    <property type="term" value="P:mitochondrial respiratory chain complex I assembly"/>
    <property type="evidence" value="ECO:0007669"/>
    <property type="project" value="TreeGrafter"/>
</dbReference>
<reference evidence="8" key="1">
    <citation type="submission" date="2022-07" db="EMBL/GenBank/DDBJ databases">
        <authorList>
            <person name="Trinca V."/>
            <person name="Uliana J.V.C."/>
            <person name="Torres T.T."/>
            <person name="Ward R.J."/>
            <person name="Monesi N."/>
        </authorList>
    </citation>
    <scope>NUCLEOTIDE SEQUENCE</scope>
    <source>
        <strain evidence="8">HSMRA1968</strain>
        <tissue evidence="8">Whole embryos</tissue>
    </source>
</reference>
<accession>A0A9Q0ML73</accession>
<dbReference type="AlphaFoldDB" id="A0A9Q0ML73"/>
<organism evidence="8 9">
    <name type="scientific">Pseudolycoriella hygida</name>
    <dbReference type="NCBI Taxonomy" id="35572"/>
    <lineage>
        <taxon>Eukaryota</taxon>
        <taxon>Metazoa</taxon>
        <taxon>Ecdysozoa</taxon>
        <taxon>Arthropoda</taxon>
        <taxon>Hexapoda</taxon>
        <taxon>Insecta</taxon>
        <taxon>Pterygota</taxon>
        <taxon>Neoptera</taxon>
        <taxon>Endopterygota</taxon>
        <taxon>Diptera</taxon>
        <taxon>Nematocera</taxon>
        <taxon>Sciaroidea</taxon>
        <taxon>Sciaridae</taxon>
        <taxon>Pseudolycoriella</taxon>
    </lineage>
</organism>
<dbReference type="PANTHER" id="PTHR12049">
    <property type="entry name" value="PROTEIN ARGININE METHYLTRANSFERASE NDUFAF7, MITOCHONDRIAL"/>
    <property type="match status" value="1"/>
</dbReference>
<evidence type="ECO:0000256" key="5">
    <source>
        <dbReference type="ARBA" id="ARBA00023128"/>
    </source>
</evidence>
<gene>
    <name evidence="8" type="ORF">Bhyg_17142</name>
</gene>
<dbReference type="PANTHER" id="PTHR12049:SF7">
    <property type="entry name" value="PROTEIN ARGININE METHYLTRANSFERASE NDUFAF7, MITOCHONDRIAL"/>
    <property type="match status" value="1"/>
</dbReference>
<evidence type="ECO:0000256" key="6">
    <source>
        <dbReference type="ARBA" id="ARBA00048612"/>
    </source>
</evidence>
<dbReference type="SUPFAM" id="SSF53335">
    <property type="entry name" value="S-adenosyl-L-methionine-dependent methyltransferases"/>
    <property type="match status" value="1"/>
</dbReference>
<evidence type="ECO:0000256" key="7">
    <source>
        <dbReference type="RuleBase" id="RU364114"/>
    </source>
</evidence>
<keyword evidence="4 7" id="KW-0808">Transferase</keyword>
<comment type="catalytic activity">
    <reaction evidence="6 7">
        <text>L-arginyl-[protein] + 2 S-adenosyl-L-methionine = N(omega),N(omega)'-dimethyl-L-arginyl-[protein] + 2 S-adenosyl-L-homocysteine + 2 H(+)</text>
        <dbReference type="Rhea" id="RHEA:48108"/>
        <dbReference type="Rhea" id="RHEA-COMP:10532"/>
        <dbReference type="Rhea" id="RHEA-COMP:11992"/>
        <dbReference type="ChEBI" id="CHEBI:15378"/>
        <dbReference type="ChEBI" id="CHEBI:29965"/>
        <dbReference type="ChEBI" id="CHEBI:57856"/>
        <dbReference type="ChEBI" id="CHEBI:59789"/>
        <dbReference type="ChEBI" id="CHEBI:88221"/>
        <dbReference type="EC" id="2.1.1.320"/>
    </reaction>
</comment>
<evidence type="ECO:0000256" key="4">
    <source>
        <dbReference type="ARBA" id="ARBA00022679"/>
    </source>
</evidence>
<comment type="caution">
    <text evidence="8">The sequence shown here is derived from an EMBL/GenBank/DDBJ whole genome shotgun (WGS) entry which is preliminary data.</text>
</comment>
<dbReference type="GO" id="GO:0005739">
    <property type="term" value="C:mitochondrion"/>
    <property type="evidence" value="ECO:0007669"/>
    <property type="project" value="UniProtKB-SubCell"/>
</dbReference>
<keyword evidence="5 7" id="KW-0496">Mitochondrion</keyword>
<keyword evidence="3 7" id="KW-0489">Methyltransferase</keyword>
<evidence type="ECO:0000313" key="9">
    <source>
        <dbReference type="Proteomes" id="UP001151699"/>
    </source>
</evidence>
<dbReference type="OrthoDB" id="438553at2759"/>
<dbReference type="EMBL" id="WJQU01003407">
    <property type="protein sequence ID" value="KAJ6625046.1"/>
    <property type="molecule type" value="Genomic_DNA"/>
</dbReference>
<evidence type="ECO:0000256" key="1">
    <source>
        <dbReference type="ARBA" id="ARBA00004173"/>
    </source>
</evidence>
<name>A0A9Q0ML73_9DIPT</name>